<gene>
    <name evidence="1" type="ORF">S01H1_73108</name>
</gene>
<organism evidence="1">
    <name type="scientific">marine sediment metagenome</name>
    <dbReference type="NCBI Taxonomy" id="412755"/>
    <lineage>
        <taxon>unclassified sequences</taxon>
        <taxon>metagenomes</taxon>
        <taxon>ecological metagenomes</taxon>
    </lineage>
</organism>
<proteinExistence type="predicted"/>
<accession>X0WBK9</accession>
<name>X0WBK9_9ZZZZ</name>
<evidence type="ECO:0000313" key="1">
    <source>
        <dbReference type="EMBL" id="GAG28334.1"/>
    </source>
</evidence>
<dbReference type="EMBL" id="BARS01048833">
    <property type="protein sequence ID" value="GAG28334.1"/>
    <property type="molecule type" value="Genomic_DNA"/>
</dbReference>
<feature type="non-terminal residue" evidence="1">
    <location>
        <position position="1"/>
    </location>
</feature>
<dbReference type="AlphaFoldDB" id="X0WBK9"/>
<sequence>AQEDRLDLLYTLPAGLEDKALRFLLEREAAPAETAPEAPAK</sequence>
<comment type="caution">
    <text evidence="1">The sequence shown here is derived from an EMBL/GenBank/DDBJ whole genome shotgun (WGS) entry which is preliminary data.</text>
</comment>
<reference evidence="1" key="1">
    <citation type="journal article" date="2014" name="Front. Microbiol.">
        <title>High frequency of phylogenetically diverse reductive dehalogenase-homologous genes in deep subseafloor sedimentary metagenomes.</title>
        <authorList>
            <person name="Kawai M."/>
            <person name="Futagami T."/>
            <person name="Toyoda A."/>
            <person name="Takaki Y."/>
            <person name="Nishi S."/>
            <person name="Hori S."/>
            <person name="Arai W."/>
            <person name="Tsubouchi T."/>
            <person name="Morono Y."/>
            <person name="Uchiyama I."/>
            <person name="Ito T."/>
            <person name="Fujiyama A."/>
            <person name="Inagaki F."/>
            <person name="Takami H."/>
        </authorList>
    </citation>
    <scope>NUCLEOTIDE SEQUENCE</scope>
    <source>
        <strain evidence="1">Expedition CK06-06</strain>
    </source>
</reference>
<protein>
    <submittedName>
        <fullName evidence="1">Uncharacterized protein</fullName>
    </submittedName>
</protein>